<evidence type="ECO:0000313" key="1">
    <source>
        <dbReference type="EMBL" id="KAK7332113.1"/>
    </source>
</evidence>
<proteinExistence type="predicted"/>
<dbReference type="AlphaFoldDB" id="A0AAN9LDB3"/>
<organism evidence="1 2">
    <name type="scientific">Phaseolus coccineus</name>
    <name type="common">Scarlet runner bean</name>
    <name type="synonym">Phaseolus multiflorus</name>
    <dbReference type="NCBI Taxonomy" id="3886"/>
    <lineage>
        <taxon>Eukaryota</taxon>
        <taxon>Viridiplantae</taxon>
        <taxon>Streptophyta</taxon>
        <taxon>Embryophyta</taxon>
        <taxon>Tracheophyta</taxon>
        <taxon>Spermatophyta</taxon>
        <taxon>Magnoliopsida</taxon>
        <taxon>eudicotyledons</taxon>
        <taxon>Gunneridae</taxon>
        <taxon>Pentapetalae</taxon>
        <taxon>rosids</taxon>
        <taxon>fabids</taxon>
        <taxon>Fabales</taxon>
        <taxon>Fabaceae</taxon>
        <taxon>Papilionoideae</taxon>
        <taxon>50 kb inversion clade</taxon>
        <taxon>NPAAA clade</taxon>
        <taxon>indigoferoid/millettioid clade</taxon>
        <taxon>Phaseoleae</taxon>
        <taxon>Phaseolus</taxon>
    </lineage>
</organism>
<comment type="caution">
    <text evidence="1">The sequence shown here is derived from an EMBL/GenBank/DDBJ whole genome shotgun (WGS) entry which is preliminary data.</text>
</comment>
<gene>
    <name evidence="1" type="ORF">VNO80_28860</name>
</gene>
<evidence type="ECO:0000313" key="2">
    <source>
        <dbReference type="Proteomes" id="UP001374584"/>
    </source>
</evidence>
<name>A0AAN9LDB3_PHACN</name>
<accession>A0AAN9LDB3</accession>
<protein>
    <submittedName>
        <fullName evidence="1">Uncharacterized protein</fullName>
    </submittedName>
</protein>
<keyword evidence="2" id="KW-1185">Reference proteome</keyword>
<dbReference type="EMBL" id="JAYMYR010000011">
    <property type="protein sequence ID" value="KAK7332113.1"/>
    <property type="molecule type" value="Genomic_DNA"/>
</dbReference>
<dbReference type="Proteomes" id="UP001374584">
    <property type="component" value="Unassembled WGS sequence"/>
</dbReference>
<sequence>MVAEDPQFYLVHLFGSLNLDLSTKIHRLYRAKGLRFCIEEQQGVASFESPIENHVIALWSPCAKNILLLKGTAACTLLLTLQ</sequence>
<reference evidence="1 2" key="1">
    <citation type="submission" date="2024-01" db="EMBL/GenBank/DDBJ databases">
        <title>The genomes of 5 underutilized Papilionoideae crops provide insights into root nodulation and disease resistanc.</title>
        <authorList>
            <person name="Jiang F."/>
        </authorList>
    </citation>
    <scope>NUCLEOTIDE SEQUENCE [LARGE SCALE GENOMIC DNA]</scope>
    <source>
        <strain evidence="1">JINMINGXINNONG_FW02</strain>
        <tissue evidence="1">Leaves</tissue>
    </source>
</reference>